<evidence type="ECO:0000313" key="2">
    <source>
        <dbReference type="EMBL" id="GMF48507.1"/>
    </source>
</evidence>
<feature type="compositionally biased region" description="Basic and acidic residues" evidence="1">
    <location>
        <begin position="79"/>
        <end position="90"/>
    </location>
</feature>
<feature type="compositionally biased region" description="Low complexity" evidence="1">
    <location>
        <begin position="67"/>
        <end position="78"/>
    </location>
</feature>
<protein>
    <submittedName>
        <fullName evidence="2">Unnamed protein product</fullName>
    </submittedName>
</protein>
<name>A0A9W6XZW1_9STRA</name>
<reference evidence="2" key="1">
    <citation type="submission" date="2023-04" db="EMBL/GenBank/DDBJ databases">
        <title>Phytophthora fragariaefolia NBRC 109709.</title>
        <authorList>
            <person name="Ichikawa N."/>
            <person name="Sato H."/>
            <person name="Tonouchi N."/>
        </authorList>
    </citation>
    <scope>NUCLEOTIDE SEQUENCE</scope>
    <source>
        <strain evidence="2">NBRC 109709</strain>
    </source>
</reference>
<gene>
    <name evidence="2" type="ORF">Pfra01_001876400</name>
</gene>
<evidence type="ECO:0000256" key="1">
    <source>
        <dbReference type="SAM" id="MobiDB-lite"/>
    </source>
</evidence>
<dbReference type="Proteomes" id="UP001165121">
    <property type="component" value="Unassembled WGS sequence"/>
</dbReference>
<feature type="region of interest" description="Disordered" evidence="1">
    <location>
        <begin position="67"/>
        <end position="106"/>
    </location>
</feature>
<proteinExistence type="predicted"/>
<sequence length="106" mass="10659">MDPRQQLPAGTDPILTNGVQSTEHASTWDHLSAGAGAETAGTGLKPARSQLSSVSTAVAMQSTTVETAVSASSCTVSDTPDRPAGDHDTAQPELPGSLLSATRSVG</sequence>
<accession>A0A9W6XZW1</accession>
<dbReference type="EMBL" id="BSXT01002375">
    <property type="protein sequence ID" value="GMF48507.1"/>
    <property type="molecule type" value="Genomic_DNA"/>
</dbReference>
<feature type="region of interest" description="Disordered" evidence="1">
    <location>
        <begin position="1"/>
        <end position="48"/>
    </location>
</feature>
<evidence type="ECO:0000313" key="3">
    <source>
        <dbReference type="Proteomes" id="UP001165121"/>
    </source>
</evidence>
<dbReference type="AlphaFoldDB" id="A0A9W6XZW1"/>
<keyword evidence="3" id="KW-1185">Reference proteome</keyword>
<comment type="caution">
    <text evidence="2">The sequence shown here is derived from an EMBL/GenBank/DDBJ whole genome shotgun (WGS) entry which is preliminary data.</text>
</comment>
<organism evidence="2 3">
    <name type="scientific">Phytophthora fragariaefolia</name>
    <dbReference type="NCBI Taxonomy" id="1490495"/>
    <lineage>
        <taxon>Eukaryota</taxon>
        <taxon>Sar</taxon>
        <taxon>Stramenopiles</taxon>
        <taxon>Oomycota</taxon>
        <taxon>Peronosporomycetes</taxon>
        <taxon>Peronosporales</taxon>
        <taxon>Peronosporaceae</taxon>
        <taxon>Phytophthora</taxon>
    </lineage>
</organism>
<feature type="compositionally biased region" description="Low complexity" evidence="1">
    <location>
        <begin position="33"/>
        <end position="43"/>
    </location>
</feature>